<name>A0A6A7AN57_9PLEO</name>
<protein>
    <submittedName>
        <fullName evidence="2">Uncharacterized protein</fullName>
    </submittedName>
</protein>
<keyword evidence="3" id="KW-1185">Reference proteome</keyword>
<dbReference type="Proteomes" id="UP000799423">
    <property type="component" value="Unassembled WGS sequence"/>
</dbReference>
<feature type="region of interest" description="Disordered" evidence="1">
    <location>
        <begin position="134"/>
        <end position="155"/>
    </location>
</feature>
<feature type="region of interest" description="Disordered" evidence="1">
    <location>
        <begin position="13"/>
        <end position="32"/>
    </location>
</feature>
<dbReference type="AlphaFoldDB" id="A0A6A7AN57"/>
<evidence type="ECO:0000313" key="3">
    <source>
        <dbReference type="Proteomes" id="UP000799423"/>
    </source>
</evidence>
<gene>
    <name evidence="2" type="ORF">T440DRAFT_314307</name>
</gene>
<accession>A0A6A7AN57</accession>
<evidence type="ECO:0000256" key="1">
    <source>
        <dbReference type="SAM" id="MobiDB-lite"/>
    </source>
</evidence>
<evidence type="ECO:0000313" key="2">
    <source>
        <dbReference type="EMBL" id="KAF2844660.1"/>
    </source>
</evidence>
<organism evidence="2 3">
    <name type="scientific">Plenodomus tracheiphilus IPT5</name>
    <dbReference type="NCBI Taxonomy" id="1408161"/>
    <lineage>
        <taxon>Eukaryota</taxon>
        <taxon>Fungi</taxon>
        <taxon>Dikarya</taxon>
        <taxon>Ascomycota</taxon>
        <taxon>Pezizomycotina</taxon>
        <taxon>Dothideomycetes</taxon>
        <taxon>Pleosporomycetidae</taxon>
        <taxon>Pleosporales</taxon>
        <taxon>Pleosporineae</taxon>
        <taxon>Leptosphaeriaceae</taxon>
        <taxon>Plenodomus</taxon>
    </lineage>
</organism>
<proteinExistence type="predicted"/>
<reference evidence="2" key="1">
    <citation type="submission" date="2020-01" db="EMBL/GenBank/DDBJ databases">
        <authorList>
            <consortium name="DOE Joint Genome Institute"/>
            <person name="Haridas S."/>
            <person name="Albert R."/>
            <person name="Binder M."/>
            <person name="Bloem J."/>
            <person name="Labutti K."/>
            <person name="Salamov A."/>
            <person name="Andreopoulos B."/>
            <person name="Baker S.E."/>
            <person name="Barry K."/>
            <person name="Bills G."/>
            <person name="Bluhm B.H."/>
            <person name="Cannon C."/>
            <person name="Castanera R."/>
            <person name="Culley D.E."/>
            <person name="Daum C."/>
            <person name="Ezra D."/>
            <person name="Gonzalez J.B."/>
            <person name="Henrissat B."/>
            <person name="Kuo A."/>
            <person name="Liang C."/>
            <person name="Lipzen A."/>
            <person name="Lutzoni F."/>
            <person name="Magnuson J."/>
            <person name="Mondo S."/>
            <person name="Nolan M."/>
            <person name="Ohm R."/>
            <person name="Pangilinan J."/>
            <person name="Park H.-J."/>
            <person name="Ramirez L."/>
            <person name="Alfaro M."/>
            <person name="Sun H."/>
            <person name="Tritt A."/>
            <person name="Yoshinaga Y."/>
            <person name="Zwiers L.-H."/>
            <person name="Turgeon B.G."/>
            <person name="Goodwin S.B."/>
            <person name="Spatafora J.W."/>
            <person name="Crous P.W."/>
            <person name="Grigoriev I.V."/>
        </authorList>
    </citation>
    <scope>NUCLEOTIDE SEQUENCE</scope>
    <source>
        <strain evidence="2">IPT5</strain>
    </source>
</reference>
<sequence>MLYRLHARTVARRMSGRSAGNREASMSASGHSSCGNPIRQDCLILWALLLRFNRHTAVDIPVRAWPENKSARGRPGNHIYHYRQRPWLWGSGSYVQHTTTRFYHRMTRKVYPGLHATRTYTFARVNYESVESSRRQKLAGQGHQGISLPGRTFPH</sequence>
<dbReference type="EMBL" id="MU006368">
    <property type="protein sequence ID" value="KAF2844660.1"/>
    <property type="molecule type" value="Genomic_DNA"/>
</dbReference>